<name>A0A1W2E7M1_9RHOB</name>
<proteinExistence type="predicted"/>
<feature type="transmembrane region" description="Helical" evidence="1">
    <location>
        <begin position="43"/>
        <end position="63"/>
    </location>
</feature>
<organism evidence="2 3">
    <name type="scientific">Primorskyibacter flagellatus</name>
    <dbReference type="NCBI Taxonomy" id="1387277"/>
    <lineage>
        <taxon>Bacteria</taxon>
        <taxon>Pseudomonadati</taxon>
        <taxon>Pseudomonadota</taxon>
        <taxon>Alphaproteobacteria</taxon>
        <taxon>Rhodobacterales</taxon>
        <taxon>Roseobacteraceae</taxon>
        <taxon>Primorskyibacter</taxon>
    </lineage>
</organism>
<reference evidence="2 3" key="1">
    <citation type="submission" date="2017-04" db="EMBL/GenBank/DDBJ databases">
        <authorList>
            <person name="Afonso C.L."/>
            <person name="Miller P.J."/>
            <person name="Scott M.A."/>
            <person name="Spackman E."/>
            <person name="Goraichik I."/>
            <person name="Dimitrov K.M."/>
            <person name="Suarez D.L."/>
            <person name="Swayne D.E."/>
        </authorList>
    </citation>
    <scope>NUCLEOTIDE SEQUENCE [LARGE SCALE GENOMIC DNA]</scope>
    <source>
        <strain evidence="2 3">CGMCC 1.12644</strain>
    </source>
</reference>
<dbReference type="STRING" id="1387277.SAMN06295998_1235"/>
<evidence type="ECO:0000313" key="3">
    <source>
        <dbReference type="Proteomes" id="UP000192330"/>
    </source>
</evidence>
<evidence type="ECO:0000256" key="1">
    <source>
        <dbReference type="SAM" id="Phobius"/>
    </source>
</evidence>
<keyword evidence="1" id="KW-0812">Transmembrane</keyword>
<protein>
    <submittedName>
        <fullName evidence="2">Uncharacterized protein</fullName>
    </submittedName>
</protein>
<dbReference type="AlphaFoldDB" id="A0A1W2E7M1"/>
<keyword evidence="3" id="KW-1185">Reference proteome</keyword>
<feature type="transmembrane region" description="Helical" evidence="1">
    <location>
        <begin position="16"/>
        <end position="37"/>
    </location>
</feature>
<dbReference type="Proteomes" id="UP000192330">
    <property type="component" value="Unassembled WGS sequence"/>
</dbReference>
<feature type="transmembrane region" description="Helical" evidence="1">
    <location>
        <begin position="132"/>
        <end position="154"/>
    </location>
</feature>
<keyword evidence="1" id="KW-0472">Membrane</keyword>
<gene>
    <name evidence="2" type="ORF">SAMN06295998_1235</name>
</gene>
<keyword evidence="1" id="KW-1133">Transmembrane helix</keyword>
<evidence type="ECO:0000313" key="2">
    <source>
        <dbReference type="EMBL" id="SMD05048.1"/>
    </source>
</evidence>
<dbReference type="EMBL" id="FWYD01000023">
    <property type="protein sequence ID" value="SMD05048.1"/>
    <property type="molecule type" value="Genomic_DNA"/>
</dbReference>
<accession>A0A1W2E7M1</accession>
<sequence length="161" mass="18014">MNTFEDSLIAKRHRDFILAGLSNGIVAFAFAVISFAVLPFVQAMVTTLMVMTVLYGMSVSRALSHNQDLQTRMTTLRDLRHLELIALHQPRDEEASSELLRQADHEMLQSLGQAYDLIAAVQKTGIYIALQIALLFASAWLGTVWSLPILNFLAKVEVLFH</sequence>